<keyword evidence="4 12" id="KW-0560">Oxidoreductase</keyword>
<dbReference type="InterPro" id="IPR020831">
    <property type="entry name" value="GlycerAld/Erythrose_P_DH"/>
</dbReference>
<comment type="catalytic activity">
    <reaction evidence="12">
        <text>D-glyceraldehyde 3-phosphate + phosphate + NAD(+) = (2R)-3-phospho-glyceroyl phosphate + NADH + H(+)</text>
        <dbReference type="Rhea" id="RHEA:10300"/>
        <dbReference type="ChEBI" id="CHEBI:15378"/>
        <dbReference type="ChEBI" id="CHEBI:43474"/>
        <dbReference type="ChEBI" id="CHEBI:57540"/>
        <dbReference type="ChEBI" id="CHEBI:57604"/>
        <dbReference type="ChEBI" id="CHEBI:57945"/>
        <dbReference type="ChEBI" id="CHEBI:59776"/>
        <dbReference type="EC" id="1.2.1.12"/>
    </reaction>
</comment>
<feature type="binding site" evidence="9">
    <location>
        <begin position="12"/>
        <end position="13"/>
    </location>
    <ligand>
        <name>NAD(+)</name>
        <dbReference type="ChEBI" id="CHEBI:57540"/>
    </ligand>
</feature>
<dbReference type="GO" id="GO:0004365">
    <property type="term" value="F:glyceraldehyde-3-phosphate dehydrogenase (NAD+) (phosphorylating) activity"/>
    <property type="evidence" value="ECO:0007669"/>
    <property type="project" value="UniProtKB-UniRule"/>
</dbReference>
<dbReference type="GO" id="GO:0006006">
    <property type="term" value="P:glucose metabolic process"/>
    <property type="evidence" value="ECO:0007669"/>
    <property type="project" value="InterPro"/>
</dbReference>
<dbReference type="InterPro" id="IPR020830">
    <property type="entry name" value="GlycerAld_3-P_DH_AS"/>
</dbReference>
<dbReference type="CDD" id="cd18126">
    <property type="entry name" value="GAPDH_I_C"/>
    <property type="match status" value="1"/>
</dbReference>
<dbReference type="CDD" id="cd05214">
    <property type="entry name" value="GAPDH_I_N"/>
    <property type="match status" value="1"/>
</dbReference>
<dbReference type="AlphaFoldDB" id="A0A7S0A6G6"/>
<dbReference type="GO" id="GO:0006096">
    <property type="term" value="P:glycolytic process"/>
    <property type="evidence" value="ECO:0007669"/>
    <property type="project" value="UniProtKB-UniPathway"/>
</dbReference>
<evidence type="ECO:0000256" key="12">
    <source>
        <dbReference type="RuleBase" id="RU361160"/>
    </source>
</evidence>
<dbReference type="FunFam" id="3.40.50.720:FF:000266">
    <property type="entry name" value="Glyceraldehyde-3-phosphate dehydrogenase"/>
    <property type="match status" value="1"/>
</dbReference>
<evidence type="ECO:0000259" key="13">
    <source>
        <dbReference type="SMART" id="SM00846"/>
    </source>
</evidence>
<evidence type="ECO:0000256" key="4">
    <source>
        <dbReference type="ARBA" id="ARBA00023002"/>
    </source>
</evidence>
<evidence type="ECO:0000256" key="6">
    <source>
        <dbReference type="ARBA" id="ARBA00023152"/>
    </source>
</evidence>
<proteinExistence type="inferred from homology"/>
<dbReference type="PRINTS" id="PR00078">
    <property type="entry name" value="G3PDHDRGNASE"/>
</dbReference>
<feature type="binding site" evidence="8">
    <location>
        <begin position="155"/>
        <end position="157"/>
    </location>
    <ligand>
        <name>D-glyceraldehyde 3-phosphate</name>
        <dbReference type="ChEBI" id="CHEBI:59776"/>
    </ligand>
</feature>
<evidence type="ECO:0000256" key="10">
    <source>
        <dbReference type="PIRSR" id="PIRSR000149-4"/>
    </source>
</evidence>
<dbReference type="Gene3D" id="3.40.50.720">
    <property type="entry name" value="NAD(P)-binding Rossmann-like Domain"/>
    <property type="match status" value="1"/>
</dbReference>
<dbReference type="SUPFAM" id="SSF55347">
    <property type="entry name" value="Glyceraldehyde-3-phosphate dehydrogenase-like, C-terminal domain"/>
    <property type="match status" value="1"/>
</dbReference>
<dbReference type="GO" id="GO:0050661">
    <property type="term" value="F:NADP binding"/>
    <property type="evidence" value="ECO:0007669"/>
    <property type="project" value="InterPro"/>
</dbReference>
<dbReference type="EMBL" id="HBEG01015088">
    <property type="protein sequence ID" value="CAD8353811.1"/>
    <property type="molecule type" value="Transcribed_RNA"/>
</dbReference>
<reference evidence="14" key="1">
    <citation type="submission" date="2021-01" db="EMBL/GenBank/DDBJ databases">
        <authorList>
            <person name="Corre E."/>
            <person name="Pelletier E."/>
            <person name="Niang G."/>
            <person name="Scheremetjew M."/>
            <person name="Finn R."/>
            <person name="Kale V."/>
            <person name="Holt S."/>
            <person name="Cochrane G."/>
            <person name="Meng A."/>
            <person name="Brown T."/>
            <person name="Cohen L."/>
        </authorList>
    </citation>
    <scope>NUCLEOTIDE SEQUENCE</scope>
    <source>
        <strain evidence="14">Pbaha01</strain>
    </source>
</reference>
<evidence type="ECO:0000256" key="11">
    <source>
        <dbReference type="RuleBase" id="RU000397"/>
    </source>
</evidence>
<feature type="binding site" evidence="8">
    <location>
        <begin position="217"/>
        <end position="218"/>
    </location>
    <ligand>
        <name>D-glyceraldehyde 3-phosphate</name>
        <dbReference type="ChEBI" id="CHEBI:59776"/>
    </ligand>
</feature>
<feature type="binding site" evidence="9">
    <location>
        <position position="322"/>
    </location>
    <ligand>
        <name>NAD(+)</name>
        <dbReference type="ChEBI" id="CHEBI:57540"/>
    </ligand>
</feature>
<evidence type="ECO:0000256" key="5">
    <source>
        <dbReference type="ARBA" id="ARBA00023027"/>
    </source>
</evidence>
<dbReference type="InterPro" id="IPR020829">
    <property type="entry name" value="GlycerAld_3-P_DH_cat"/>
</dbReference>
<dbReference type="PANTHER" id="PTHR10836">
    <property type="entry name" value="GLYCERALDEHYDE 3-PHOSPHATE DEHYDROGENASE"/>
    <property type="match status" value="1"/>
</dbReference>
<dbReference type="InterPro" id="IPR036291">
    <property type="entry name" value="NAD(P)-bd_dom_sf"/>
</dbReference>
<gene>
    <name evidence="14" type="ORF">PBAH0796_LOCUS9178</name>
</gene>
<comment type="subunit">
    <text evidence="3 12">Homotetramer.</text>
</comment>
<feature type="site" description="Activates thiol group during catalysis" evidence="10">
    <location>
        <position position="183"/>
    </location>
</feature>
<feature type="active site" description="Nucleophile" evidence="7">
    <location>
        <position position="156"/>
    </location>
</feature>
<comment type="pathway">
    <text evidence="1 12">Carbohydrate degradation; glycolysis; pyruvate from D-glyceraldehyde 3-phosphate: step 1/5.</text>
</comment>
<dbReference type="EC" id="1.2.1.12" evidence="12"/>
<dbReference type="GO" id="GO:0005829">
    <property type="term" value="C:cytosol"/>
    <property type="evidence" value="ECO:0007669"/>
    <property type="project" value="TreeGrafter"/>
</dbReference>
<comment type="similarity">
    <text evidence="2 11">Belongs to the glyceraldehyde-3-phosphate dehydrogenase family.</text>
</comment>
<evidence type="ECO:0000256" key="1">
    <source>
        <dbReference type="ARBA" id="ARBA00004869"/>
    </source>
</evidence>
<dbReference type="InterPro" id="IPR020828">
    <property type="entry name" value="GlycerAld_3-P_DH_NAD(P)-bd"/>
</dbReference>
<accession>A0A7S0A6G6</accession>
<dbReference type="PIRSF" id="PIRSF000149">
    <property type="entry name" value="GAP_DH"/>
    <property type="match status" value="1"/>
</dbReference>
<dbReference type="SMART" id="SM00846">
    <property type="entry name" value="Gp_dh_N"/>
    <property type="match status" value="1"/>
</dbReference>
<keyword evidence="9" id="KW-0547">Nucleotide-binding</keyword>
<protein>
    <recommendedName>
        <fullName evidence="12">Glyceraldehyde-3-phosphate dehydrogenase</fullName>
        <ecNumber evidence="12">1.2.1.12</ecNumber>
    </recommendedName>
</protein>
<dbReference type="PANTHER" id="PTHR10836:SF76">
    <property type="entry name" value="GLYCERALDEHYDE-3-PHOSPHATE DEHYDROGENASE-RELATED"/>
    <property type="match status" value="1"/>
</dbReference>
<sequence>MSTTMGINGFGRIGRLVCRAALANPDVTVKAINDPFMDLKYMVYQLKYDSVHKTFPGTIATKEDGGKEFLVVNGAEIQVFHEKDPAAIPWGDSGAAYICESTGVFTQKEKAELHLKGGAKKVIISAPPKDAVPIYVVGVNHLEYKTTDTVVSNASCTTNCLAPLTKVVHEKFGLVEGLMTTVHAMTATQLTVDGPSRGGKDWRGGRCASQNIIPSSTGAAKAVGKVIPAVNGKLTGMAFRVPTPDVSVVDLTCRLEKPAKYDEIVAAVKEAAAGDMKGVLDWTDEEVVSTDFVSCKSSSIFDVGAGISLTDTFVKLVAWYDNEWGYSNRLVDLAVYMSKQDG</sequence>
<feature type="binding site" evidence="8">
    <location>
        <position position="186"/>
    </location>
    <ligand>
        <name>D-glyceraldehyde 3-phosphate</name>
        <dbReference type="ChEBI" id="CHEBI:59776"/>
    </ligand>
</feature>
<feature type="domain" description="Glyceraldehyde 3-phosphate dehydrogenase NAD(P) binding" evidence="13">
    <location>
        <begin position="3"/>
        <end position="156"/>
    </location>
</feature>
<dbReference type="Pfam" id="PF02800">
    <property type="entry name" value="Gp_dh_C"/>
    <property type="match status" value="1"/>
</dbReference>
<dbReference type="InterPro" id="IPR006424">
    <property type="entry name" value="Glyceraldehyde-3-P_DH_1"/>
</dbReference>
<dbReference type="SUPFAM" id="SSF51735">
    <property type="entry name" value="NAD(P)-binding Rossmann-fold domains"/>
    <property type="match status" value="1"/>
</dbReference>
<dbReference type="UniPathway" id="UPA00109">
    <property type="reaction ID" value="UER00184"/>
</dbReference>
<feature type="binding site" evidence="9">
    <location>
        <position position="34"/>
    </location>
    <ligand>
        <name>NAD(+)</name>
        <dbReference type="ChEBI" id="CHEBI:57540"/>
    </ligand>
</feature>
<evidence type="ECO:0000256" key="2">
    <source>
        <dbReference type="ARBA" id="ARBA00007406"/>
    </source>
</evidence>
<dbReference type="NCBIfam" id="TIGR01534">
    <property type="entry name" value="GAPDH-I"/>
    <property type="match status" value="1"/>
</dbReference>
<dbReference type="PROSITE" id="PS00071">
    <property type="entry name" value="GAPDH"/>
    <property type="match status" value="1"/>
</dbReference>
<name>A0A7S0A6G6_9DINO</name>
<dbReference type="GO" id="GO:0051287">
    <property type="term" value="F:NAD binding"/>
    <property type="evidence" value="ECO:0007669"/>
    <property type="project" value="UniProtKB-UniRule"/>
</dbReference>
<evidence type="ECO:0000256" key="7">
    <source>
        <dbReference type="PIRSR" id="PIRSR000149-1"/>
    </source>
</evidence>
<dbReference type="FunFam" id="3.30.360.10:FF:000001">
    <property type="entry name" value="Glyceraldehyde-3-phosphate dehydrogenase"/>
    <property type="match status" value="1"/>
</dbReference>
<dbReference type="Gene3D" id="3.30.360.10">
    <property type="entry name" value="Dihydrodipicolinate Reductase, domain 2"/>
    <property type="match status" value="1"/>
</dbReference>
<evidence type="ECO:0000256" key="8">
    <source>
        <dbReference type="PIRSR" id="PIRSR000149-2"/>
    </source>
</evidence>
<dbReference type="Pfam" id="PF00044">
    <property type="entry name" value="Gp_dh_N"/>
    <property type="match status" value="1"/>
</dbReference>
<keyword evidence="5 9" id="KW-0520">NAD</keyword>
<evidence type="ECO:0000256" key="9">
    <source>
        <dbReference type="PIRSR" id="PIRSR000149-3"/>
    </source>
</evidence>
<evidence type="ECO:0000256" key="3">
    <source>
        <dbReference type="ARBA" id="ARBA00011881"/>
    </source>
</evidence>
<feature type="binding site" evidence="8">
    <location>
        <position position="240"/>
    </location>
    <ligand>
        <name>D-glyceraldehyde 3-phosphate</name>
        <dbReference type="ChEBI" id="CHEBI:59776"/>
    </ligand>
</feature>
<evidence type="ECO:0000313" key="14">
    <source>
        <dbReference type="EMBL" id="CAD8353811.1"/>
    </source>
</evidence>
<feature type="binding site" evidence="9">
    <location>
        <position position="125"/>
    </location>
    <ligand>
        <name>NAD(+)</name>
        <dbReference type="ChEBI" id="CHEBI:57540"/>
    </ligand>
</feature>
<keyword evidence="6 12" id="KW-0324">Glycolysis</keyword>
<organism evidence="14">
    <name type="scientific">Pyrodinium bahamense</name>
    <dbReference type="NCBI Taxonomy" id="73915"/>
    <lineage>
        <taxon>Eukaryota</taxon>
        <taxon>Sar</taxon>
        <taxon>Alveolata</taxon>
        <taxon>Dinophyceae</taxon>
        <taxon>Gonyaulacales</taxon>
        <taxon>Pyrocystaceae</taxon>
        <taxon>Pyrodinium</taxon>
    </lineage>
</organism>